<feature type="compositionally biased region" description="Polar residues" evidence="2">
    <location>
        <begin position="205"/>
        <end position="233"/>
    </location>
</feature>
<dbReference type="InterPro" id="IPR022385">
    <property type="entry name" value="Rhs_assc_core"/>
</dbReference>
<name>A0A1N6CMA0_9SPHN</name>
<feature type="region of interest" description="Disordered" evidence="2">
    <location>
        <begin position="1300"/>
        <end position="1327"/>
    </location>
</feature>
<feature type="region of interest" description="Disordered" evidence="2">
    <location>
        <begin position="187"/>
        <end position="239"/>
    </location>
</feature>
<protein>
    <submittedName>
        <fullName evidence="5">RHS repeat-associated core domain-containing protein</fullName>
    </submittedName>
</protein>
<organism evidence="5 6">
    <name type="scientific">Parasphingorhabdus marina DSM 22363</name>
    <dbReference type="NCBI Taxonomy" id="1123272"/>
    <lineage>
        <taxon>Bacteria</taxon>
        <taxon>Pseudomonadati</taxon>
        <taxon>Pseudomonadota</taxon>
        <taxon>Alphaproteobacteria</taxon>
        <taxon>Sphingomonadales</taxon>
        <taxon>Sphingomonadaceae</taxon>
        <taxon>Parasphingorhabdus</taxon>
    </lineage>
</organism>
<keyword evidence="6" id="KW-1185">Reference proteome</keyword>
<dbReference type="NCBIfam" id="TIGR01643">
    <property type="entry name" value="YD_repeat_2x"/>
    <property type="match status" value="1"/>
</dbReference>
<dbReference type="PANTHER" id="PTHR32305">
    <property type="match status" value="1"/>
</dbReference>
<feature type="region of interest" description="Disordered" evidence="2">
    <location>
        <begin position="828"/>
        <end position="852"/>
    </location>
</feature>
<evidence type="ECO:0000313" key="6">
    <source>
        <dbReference type="Proteomes" id="UP000185192"/>
    </source>
</evidence>
<dbReference type="InterPro" id="IPR056823">
    <property type="entry name" value="TEN-like_YD-shell"/>
</dbReference>
<reference evidence="6" key="1">
    <citation type="submission" date="2016-11" db="EMBL/GenBank/DDBJ databases">
        <authorList>
            <person name="Varghese N."/>
            <person name="Submissions S."/>
        </authorList>
    </citation>
    <scope>NUCLEOTIDE SEQUENCE [LARGE SCALE GENOMIC DNA]</scope>
    <source>
        <strain evidence="6">DSM 22363</strain>
    </source>
</reference>
<gene>
    <name evidence="5" type="ORF">SAMN02745824_0263</name>
</gene>
<dbReference type="OrthoDB" id="6057489at2"/>
<evidence type="ECO:0000259" key="4">
    <source>
        <dbReference type="Pfam" id="PF25023"/>
    </source>
</evidence>
<feature type="domain" description="Teneurin-like YD-shell" evidence="4">
    <location>
        <begin position="379"/>
        <end position="727"/>
    </location>
</feature>
<dbReference type="NCBIfam" id="TIGR03696">
    <property type="entry name" value="Rhs_assc_core"/>
    <property type="match status" value="1"/>
</dbReference>
<keyword evidence="3" id="KW-0732">Signal</keyword>
<dbReference type="Gene3D" id="2.180.10.10">
    <property type="entry name" value="RHS repeat-associated core"/>
    <property type="match status" value="3"/>
</dbReference>
<evidence type="ECO:0000313" key="5">
    <source>
        <dbReference type="EMBL" id="SIN59728.1"/>
    </source>
</evidence>
<feature type="compositionally biased region" description="Gly residues" evidence="2">
    <location>
        <begin position="187"/>
        <end position="199"/>
    </location>
</feature>
<dbReference type="Proteomes" id="UP000185192">
    <property type="component" value="Unassembled WGS sequence"/>
</dbReference>
<feature type="signal peptide" evidence="3">
    <location>
        <begin position="1"/>
        <end position="31"/>
    </location>
</feature>
<dbReference type="InterPro" id="IPR006530">
    <property type="entry name" value="YD"/>
</dbReference>
<dbReference type="PANTHER" id="PTHR32305:SF15">
    <property type="entry name" value="PROTEIN RHSA-RELATED"/>
    <property type="match status" value="1"/>
</dbReference>
<dbReference type="InterPro" id="IPR050708">
    <property type="entry name" value="T6SS_VgrG/RHS"/>
</dbReference>
<feature type="region of interest" description="Disordered" evidence="2">
    <location>
        <begin position="1489"/>
        <end position="1510"/>
    </location>
</feature>
<feature type="chain" id="PRO_5012636231" evidence="3">
    <location>
        <begin position="32"/>
        <end position="1510"/>
    </location>
</feature>
<keyword evidence="1" id="KW-0677">Repeat</keyword>
<dbReference type="EMBL" id="FSQW01000001">
    <property type="protein sequence ID" value="SIN59728.1"/>
    <property type="molecule type" value="Genomic_DNA"/>
</dbReference>
<dbReference type="STRING" id="1123272.SAMN02745824_0263"/>
<proteinExistence type="predicted"/>
<sequence length="1510" mass="161029">MQVSTPSNHTLAWISAMFAILLAVLAVPASAQEVPVAPVIDNGDSNSVDVLTGFFNARQSSLTIGDLSFSANNRGAGWAPALRGSIRNGTGGVSKVISIGDYTENFTYSGGVYSSQQGTGATLTQAGSTWTYTSSDGTVAYFTSPGNAEYYYGNPLGIISTLTRPNGAKITFHYVYGQVCRGSTGGGGGPGGGLGGQSAAGGSALSRNSTEPLPNPSPVGTTTPPASSNNSNPGRPILGGGGTTQFSGCSIPVDNYVRLQSVTSNSGYQIKIHYAYNQVLQFMDVNLLDGWFEMKEAIAINNAVEYCNPTANTCSVSSTWRKREYTGAFQNMIDQAGETTVYTGGSKVTSIKPPEATSPTTTVTYTSNRTATLVRNGRTFTYSYSDSGGNRTTTVTESGVGTRTYVSNIATGRVTSVTNEVGKTTSFLYDSTGRVTRTTAPEGNYVNLTYDSRGNVTAAARVSKPSSSLATTTTTASFSSSCTNAKTCNKPNWTKDAAGNQTDYTYSSTHGGLTKVRLPAPASGQARPEINYTYSAIYGKKKNASGVFVTETTPIYLVTAITQCTTAATCSGSANESKVTFSYGGINNLQLLSTTRSAGNGTLAATTSFTYDSYGNLLTVNGPLSGTTDTATYHYDEKNRVIGEIGPDPDAGGVMKRRATRYTYDGRDRVTKVEQGTATSSTLAALNAMSVLDTAENTYDVNSNLTKTTFKGGSTTLAVTQYSYDSASRLQCTAQRMNPAVFASLPASACTMGTTGTYGQDRITKNYYDAASRVTKVQTAVGTTDVSDEVQYGYRDNGTVHWVKDGEGNKTEYLYDGFDRLFRTQYPHKTSTGSSSTSDYDEYSYDSNDSVTGRVTRDNRSISYTYDKLNRVTSRIYWSAAQGHHGQIFYGYDVAGRQTYAREGSTSGPGLTNAFDALGRLTSVTDTTGGGSRVTSYLYDVASRRTRMTWGGMYVTYSYKTDGSLYQIKENGSATLATYAYDANGRRSSLTYGNGAVTNYAYDTASRMASLTSNLSGTTNDLTTTFQYNPASQISQLTRSNNAYAWQDHYNVDRPYTVNGLNQLTAAGALSLTYDGRGNLTNDGNGNSYTYDNENRLITGPGGVTLTYDAYGRLAKTTGTATTRMGYDGADLIAEYNASGTVLRKYVHGPGTDDPILWYEGTGTSDKRYLHKDERGSVIALTNGSGGVIQLNAYDDYGIPASTNIGRFQYTGQQWLADLGLYHYKARIYSPTLGRFLQTDPIGYGDGMNMYAYVGGDPINLGDPEGLSGRCTGTRICPHGGSNGGVVTGYNVQSFYFGDRESGQEGSDDSNSPGQGAHYSAFTSPGGGGAARAIVVTAQRRIGIALDNISSLFKRLGVSVITPIRKFLRVNEIVVKARKEKSLAGVDIDLNLAYPLEQLWIVNLQLEILHIPVKAIEATDSCGNVLGAITPAGPVPDNSQIFALIHTHPKWARAWPGAGDYTQAQSFHVYNINSRGTWVLPVGAPRGSRPITLSGRKPSVPPSGRGKGCK</sequence>
<evidence type="ECO:0000256" key="3">
    <source>
        <dbReference type="SAM" id="SignalP"/>
    </source>
</evidence>
<dbReference type="Pfam" id="PF25023">
    <property type="entry name" value="TEN_YD-shell"/>
    <property type="match status" value="1"/>
</dbReference>
<evidence type="ECO:0000256" key="2">
    <source>
        <dbReference type="SAM" id="MobiDB-lite"/>
    </source>
</evidence>
<evidence type="ECO:0000256" key="1">
    <source>
        <dbReference type="ARBA" id="ARBA00022737"/>
    </source>
</evidence>
<accession>A0A1N6CMA0</accession>
<dbReference type="RefSeq" id="WP_084192420.1">
    <property type="nucleotide sequence ID" value="NZ_FSQW01000001.1"/>
</dbReference>